<keyword evidence="5 11" id="KW-0812">Transmembrane</keyword>
<dbReference type="GO" id="GO:0004888">
    <property type="term" value="F:transmembrane signaling receptor activity"/>
    <property type="evidence" value="ECO:0007669"/>
    <property type="project" value="InterPro"/>
</dbReference>
<dbReference type="GO" id="GO:0005886">
    <property type="term" value="C:plasma membrane"/>
    <property type="evidence" value="ECO:0007669"/>
    <property type="project" value="UniProtKB-SubCell"/>
</dbReference>
<keyword evidence="8" id="KW-0406">Ion transport</keyword>
<dbReference type="InterPro" id="IPR036719">
    <property type="entry name" value="Neuro-gated_channel_TM_sf"/>
</dbReference>
<dbReference type="SUPFAM" id="SSF90112">
    <property type="entry name" value="Neurotransmitter-gated ion-channel transmembrane pore"/>
    <property type="match status" value="1"/>
</dbReference>
<keyword evidence="3" id="KW-0813">Transport</keyword>
<protein>
    <submittedName>
        <fullName evidence="14">Glycine receptor subunit alpha-4-like</fullName>
    </submittedName>
</protein>
<dbReference type="OrthoDB" id="8173437at2759"/>
<dbReference type="CDD" id="cd18987">
    <property type="entry name" value="LGIC_ECD_anion"/>
    <property type="match status" value="1"/>
</dbReference>
<evidence type="ECO:0000256" key="3">
    <source>
        <dbReference type="ARBA" id="ARBA00022448"/>
    </source>
</evidence>
<reference evidence="14 15" key="1">
    <citation type="journal article" date="2017" name="Gigascience">
        <title>Draft genome of the honey bee ectoparasitic mite, Tropilaelaps mercedesae, is shaped by the parasitic life history.</title>
        <authorList>
            <person name="Dong X."/>
            <person name="Armstrong S.D."/>
            <person name="Xia D."/>
            <person name="Makepeace B.L."/>
            <person name="Darby A.C."/>
            <person name="Kadowaki T."/>
        </authorList>
    </citation>
    <scope>NUCLEOTIDE SEQUENCE [LARGE SCALE GENOMIC DNA]</scope>
    <source>
        <strain evidence="14">Wuxi-XJTLU</strain>
    </source>
</reference>
<feature type="domain" description="Neurotransmitter-gated ion-channel transmembrane" evidence="13">
    <location>
        <begin position="196"/>
        <end position="281"/>
    </location>
</feature>
<sequence>MLQINVSVDTISISSPDETSLSYNFHVVITHKYVDPRLRFKPYLTGCYHSGLNVYPYLNSLWTPLVLPIECDLSLSQPVQLDRITIFPNGEVHYRKRMKLPLVCRSTMELFPFDNPVCTFTLYAHGYRKDQVQLHWDMLAPAYRLSNGISNFNVHPMLTDVVSCSLEELSIYNVACIKAKTVFTRERTVYWVTHWIPTFVLVTSAFMTFWFKHAPPRCMIGTTTRLKYITTTNSLRNQLPSSSDLVAMNVWDAVSQILIYFCLVEYIFVDYLNRHPREHEDDDKEFLDEAFQREELTFCDRWALYLRRPNARIANDVDIVCRTTMPIIYFKFVIAYFIAHESIMSKDVRHSLREFENLMD</sequence>
<dbReference type="PRINTS" id="PR00253">
    <property type="entry name" value="GABAARECEPTR"/>
</dbReference>
<evidence type="ECO:0000256" key="11">
    <source>
        <dbReference type="SAM" id="Phobius"/>
    </source>
</evidence>
<accession>A0A1V9XJ07</accession>
<proteinExistence type="predicted"/>
<dbReference type="Pfam" id="PF02931">
    <property type="entry name" value="Neur_chan_LBD"/>
    <property type="match status" value="1"/>
</dbReference>
<gene>
    <name evidence="14" type="ORF">BIW11_09678</name>
</gene>
<evidence type="ECO:0000313" key="14">
    <source>
        <dbReference type="EMBL" id="OQR73524.1"/>
    </source>
</evidence>
<dbReference type="InterPro" id="IPR006029">
    <property type="entry name" value="Neurotrans-gated_channel_TM"/>
</dbReference>
<keyword evidence="10" id="KW-0407">Ion channel</keyword>
<evidence type="ECO:0000256" key="7">
    <source>
        <dbReference type="ARBA" id="ARBA00022989"/>
    </source>
</evidence>
<dbReference type="STRING" id="418985.A0A1V9XJ07"/>
<dbReference type="Gene3D" id="1.20.58.390">
    <property type="entry name" value="Neurotransmitter-gated ion-channel transmembrane domain"/>
    <property type="match status" value="1"/>
</dbReference>
<dbReference type="EMBL" id="MNPL01009808">
    <property type="protein sequence ID" value="OQR73524.1"/>
    <property type="molecule type" value="Genomic_DNA"/>
</dbReference>
<dbReference type="InterPro" id="IPR006028">
    <property type="entry name" value="GABAA/Glycine_rcpt"/>
</dbReference>
<comment type="subcellular location">
    <subcellularLocation>
        <location evidence="2">Cell membrane</location>
    </subcellularLocation>
    <subcellularLocation>
        <location evidence="1">Membrane</location>
        <topology evidence="1">Multi-pass membrane protein</topology>
    </subcellularLocation>
</comment>
<keyword evidence="4" id="KW-1003">Cell membrane</keyword>
<dbReference type="InterPro" id="IPR036734">
    <property type="entry name" value="Neur_chan_lig-bd_sf"/>
</dbReference>
<name>A0A1V9XJ07_9ACAR</name>
<dbReference type="InterPro" id="IPR006202">
    <property type="entry name" value="Neur_chan_lig-bd"/>
</dbReference>
<evidence type="ECO:0000256" key="10">
    <source>
        <dbReference type="ARBA" id="ARBA00023303"/>
    </source>
</evidence>
<dbReference type="AlphaFoldDB" id="A0A1V9XJ07"/>
<keyword evidence="7 11" id="KW-1133">Transmembrane helix</keyword>
<dbReference type="PANTHER" id="PTHR18945">
    <property type="entry name" value="NEUROTRANSMITTER GATED ION CHANNEL"/>
    <property type="match status" value="1"/>
</dbReference>
<keyword evidence="9 11" id="KW-0472">Membrane</keyword>
<dbReference type="GO" id="GO:0099095">
    <property type="term" value="F:ligand-gated monoatomic anion channel activity"/>
    <property type="evidence" value="ECO:0007669"/>
    <property type="project" value="UniProtKB-ARBA"/>
</dbReference>
<dbReference type="InParanoid" id="A0A1V9XJ07"/>
<keyword evidence="6" id="KW-0732">Signal</keyword>
<evidence type="ECO:0000259" key="13">
    <source>
        <dbReference type="Pfam" id="PF02932"/>
    </source>
</evidence>
<comment type="caution">
    <text evidence="14">The sequence shown here is derived from an EMBL/GenBank/DDBJ whole genome shotgun (WGS) entry which is preliminary data.</text>
</comment>
<dbReference type="Pfam" id="PF02932">
    <property type="entry name" value="Neur_chan_memb"/>
    <property type="match status" value="1"/>
</dbReference>
<evidence type="ECO:0000256" key="2">
    <source>
        <dbReference type="ARBA" id="ARBA00004236"/>
    </source>
</evidence>
<keyword evidence="14" id="KW-0675">Receptor</keyword>
<dbReference type="SUPFAM" id="SSF63712">
    <property type="entry name" value="Nicotinic receptor ligand binding domain-like"/>
    <property type="match status" value="1"/>
</dbReference>
<organism evidence="14 15">
    <name type="scientific">Tropilaelaps mercedesae</name>
    <dbReference type="NCBI Taxonomy" id="418985"/>
    <lineage>
        <taxon>Eukaryota</taxon>
        <taxon>Metazoa</taxon>
        <taxon>Ecdysozoa</taxon>
        <taxon>Arthropoda</taxon>
        <taxon>Chelicerata</taxon>
        <taxon>Arachnida</taxon>
        <taxon>Acari</taxon>
        <taxon>Parasitiformes</taxon>
        <taxon>Mesostigmata</taxon>
        <taxon>Gamasina</taxon>
        <taxon>Dermanyssoidea</taxon>
        <taxon>Laelapidae</taxon>
        <taxon>Tropilaelaps</taxon>
    </lineage>
</organism>
<evidence type="ECO:0000256" key="6">
    <source>
        <dbReference type="ARBA" id="ARBA00022729"/>
    </source>
</evidence>
<evidence type="ECO:0000256" key="8">
    <source>
        <dbReference type="ARBA" id="ARBA00023065"/>
    </source>
</evidence>
<dbReference type="InterPro" id="IPR038050">
    <property type="entry name" value="Neuro_actylchol_rec"/>
</dbReference>
<dbReference type="GO" id="GO:0005254">
    <property type="term" value="F:chloride channel activity"/>
    <property type="evidence" value="ECO:0007669"/>
    <property type="project" value="UniProtKB-ARBA"/>
</dbReference>
<feature type="transmembrane region" description="Helical" evidence="11">
    <location>
        <begin position="188"/>
        <end position="211"/>
    </location>
</feature>
<feature type="domain" description="Neurotransmitter-gated ion-channel ligand-binding" evidence="12">
    <location>
        <begin position="2"/>
        <end position="138"/>
    </location>
</feature>
<evidence type="ECO:0000256" key="9">
    <source>
        <dbReference type="ARBA" id="ARBA00023136"/>
    </source>
</evidence>
<evidence type="ECO:0000256" key="4">
    <source>
        <dbReference type="ARBA" id="ARBA00022475"/>
    </source>
</evidence>
<evidence type="ECO:0000313" key="15">
    <source>
        <dbReference type="Proteomes" id="UP000192247"/>
    </source>
</evidence>
<evidence type="ECO:0000256" key="1">
    <source>
        <dbReference type="ARBA" id="ARBA00004141"/>
    </source>
</evidence>
<dbReference type="Gene3D" id="2.70.170.10">
    <property type="entry name" value="Neurotransmitter-gated ion-channel ligand-binding domain"/>
    <property type="match status" value="1"/>
</dbReference>
<evidence type="ECO:0000256" key="5">
    <source>
        <dbReference type="ARBA" id="ARBA00022692"/>
    </source>
</evidence>
<feature type="transmembrane region" description="Helical" evidence="11">
    <location>
        <begin position="250"/>
        <end position="269"/>
    </location>
</feature>
<evidence type="ECO:0000259" key="12">
    <source>
        <dbReference type="Pfam" id="PF02931"/>
    </source>
</evidence>
<keyword evidence="15" id="KW-1185">Reference proteome</keyword>
<dbReference type="Proteomes" id="UP000192247">
    <property type="component" value="Unassembled WGS sequence"/>
</dbReference>
<dbReference type="GO" id="GO:0005230">
    <property type="term" value="F:extracellular ligand-gated monoatomic ion channel activity"/>
    <property type="evidence" value="ECO:0007669"/>
    <property type="project" value="InterPro"/>
</dbReference>
<dbReference type="InterPro" id="IPR006201">
    <property type="entry name" value="Neur_channel"/>
</dbReference>